<gene>
    <name evidence="1" type="ORF">MENTE1834_LOCUS1580</name>
</gene>
<accession>A0ACB0XNJ5</accession>
<reference evidence="1" key="1">
    <citation type="submission" date="2023-11" db="EMBL/GenBank/DDBJ databases">
        <authorList>
            <person name="Poullet M."/>
        </authorList>
    </citation>
    <scope>NUCLEOTIDE SEQUENCE</scope>
    <source>
        <strain evidence="1">E1834</strain>
    </source>
</reference>
<comment type="caution">
    <text evidence="1">The sequence shown here is derived from an EMBL/GenBank/DDBJ whole genome shotgun (WGS) entry which is preliminary data.</text>
</comment>
<keyword evidence="2" id="KW-1185">Reference proteome</keyword>
<sequence length="75" mass="8681">MGSVLFNITEIDEIAEQRQLQQFHKQASKMIEKIEKLINVLQAVNGEIFLAINGYNPSFLEFQNKIINRMANNEN</sequence>
<dbReference type="EMBL" id="CAVMJV010000001">
    <property type="protein sequence ID" value="CAK5010289.1"/>
    <property type="molecule type" value="Genomic_DNA"/>
</dbReference>
<name>A0ACB0XNJ5_MELEN</name>
<protein>
    <submittedName>
        <fullName evidence="1">Uncharacterized protein</fullName>
    </submittedName>
</protein>
<dbReference type="Proteomes" id="UP001497535">
    <property type="component" value="Unassembled WGS sequence"/>
</dbReference>
<evidence type="ECO:0000313" key="1">
    <source>
        <dbReference type="EMBL" id="CAK5010289.1"/>
    </source>
</evidence>
<evidence type="ECO:0000313" key="2">
    <source>
        <dbReference type="Proteomes" id="UP001497535"/>
    </source>
</evidence>
<proteinExistence type="predicted"/>
<organism evidence="1 2">
    <name type="scientific">Meloidogyne enterolobii</name>
    <name type="common">Root-knot nematode worm</name>
    <name type="synonym">Meloidogyne mayaguensis</name>
    <dbReference type="NCBI Taxonomy" id="390850"/>
    <lineage>
        <taxon>Eukaryota</taxon>
        <taxon>Metazoa</taxon>
        <taxon>Ecdysozoa</taxon>
        <taxon>Nematoda</taxon>
        <taxon>Chromadorea</taxon>
        <taxon>Rhabditida</taxon>
        <taxon>Tylenchina</taxon>
        <taxon>Tylenchomorpha</taxon>
        <taxon>Tylenchoidea</taxon>
        <taxon>Meloidogynidae</taxon>
        <taxon>Meloidogyninae</taxon>
        <taxon>Meloidogyne</taxon>
    </lineage>
</organism>